<sequence length="77" mass="8890">MTKTFAQGWLFQVLSQLVTPVIFDAFIITYRFKPGTGKKINGLIRVKIKLFFRSLIGDYVIFLAVIADYLHIKPRIV</sequence>
<feature type="transmembrane region" description="Helical" evidence="1">
    <location>
        <begin position="50"/>
        <end position="72"/>
    </location>
</feature>
<keyword evidence="1" id="KW-1133">Transmembrane helix</keyword>
<reference evidence="2 3" key="1">
    <citation type="journal article" date="2017" name="Genome Announc.">
        <title>Complete Genome Sequences of Two Acetylene-Fermenting Pelobacter acetylenicus Strains.</title>
        <authorList>
            <person name="Sutton J.M."/>
            <person name="Baesman S.M."/>
            <person name="Fierst J.L."/>
            <person name="Poret-Peterson A.T."/>
            <person name="Oremland R.S."/>
            <person name="Dunlap D.S."/>
            <person name="Akob D.M."/>
        </authorList>
    </citation>
    <scope>NUCLEOTIDE SEQUENCE [LARGE SCALE GENOMIC DNA]</scope>
    <source>
        <strain evidence="2 3">SFB93</strain>
    </source>
</reference>
<evidence type="ECO:0000256" key="1">
    <source>
        <dbReference type="SAM" id="Phobius"/>
    </source>
</evidence>
<dbReference type="EMBL" id="CP015519">
    <property type="protein sequence ID" value="APG28731.1"/>
    <property type="molecule type" value="Genomic_DNA"/>
</dbReference>
<evidence type="ECO:0000313" key="2">
    <source>
        <dbReference type="EMBL" id="APG28731.1"/>
    </source>
</evidence>
<name>A0A1L3GS28_9BACT</name>
<organism evidence="2 3">
    <name type="scientific">Syntrophotalea acetylenivorans</name>
    <dbReference type="NCBI Taxonomy" id="1842532"/>
    <lineage>
        <taxon>Bacteria</taxon>
        <taxon>Pseudomonadati</taxon>
        <taxon>Thermodesulfobacteriota</taxon>
        <taxon>Desulfuromonadia</taxon>
        <taxon>Desulfuromonadales</taxon>
        <taxon>Syntrophotaleaceae</taxon>
        <taxon>Syntrophotalea</taxon>
    </lineage>
</organism>
<dbReference type="STRING" id="1842532.A7E78_13350"/>
<dbReference type="KEGG" id="pef:A7E78_13350"/>
<keyword evidence="1" id="KW-0472">Membrane</keyword>
<dbReference type="Proteomes" id="UP000182517">
    <property type="component" value="Chromosome"/>
</dbReference>
<proteinExistence type="predicted"/>
<dbReference type="AlphaFoldDB" id="A0A1L3GS28"/>
<gene>
    <name evidence="2" type="ORF">A7E78_13350</name>
</gene>
<keyword evidence="3" id="KW-1185">Reference proteome</keyword>
<feature type="transmembrane region" description="Helical" evidence="1">
    <location>
        <begin position="6"/>
        <end position="30"/>
    </location>
</feature>
<accession>A0A1L3GS28</accession>
<protein>
    <submittedName>
        <fullName evidence="2">Uncharacterized protein</fullName>
    </submittedName>
</protein>
<evidence type="ECO:0000313" key="3">
    <source>
        <dbReference type="Proteomes" id="UP000182517"/>
    </source>
</evidence>
<keyword evidence="1" id="KW-0812">Transmembrane</keyword>